<keyword evidence="5" id="KW-1185">Reference proteome</keyword>
<feature type="compositionally biased region" description="Pro residues" evidence="3">
    <location>
        <begin position="1"/>
        <end position="14"/>
    </location>
</feature>
<comment type="pathway">
    <text evidence="1">tRNA modification; 5-methoxycarbonylmethyl-2-thiouridine-tRNA biosynthesis.</text>
</comment>
<dbReference type="GO" id="GO:0033588">
    <property type="term" value="C:elongator holoenzyme complex"/>
    <property type="evidence" value="ECO:0007669"/>
    <property type="project" value="InterPro"/>
</dbReference>
<dbReference type="CDD" id="cd19495">
    <property type="entry name" value="Elp6"/>
    <property type="match status" value="1"/>
</dbReference>
<gene>
    <name evidence="4" type="ORF">IF1G_08365</name>
</gene>
<dbReference type="Gene3D" id="3.40.50.300">
    <property type="entry name" value="P-loop containing nucleotide triphosphate hydrolases"/>
    <property type="match status" value="1"/>
</dbReference>
<evidence type="ECO:0000256" key="3">
    <source>
        <dbReference type="SAM" id="MobiDB-lite"/>
    </source>
</evidence>
<accession>A0A545UUB9</accession>
<dbReference type="InterPro" id="IPR018627">
    <property type="entry name" value="ELP6"/>
</dbReference>
<protein>
    <submittedName>
        <fullName evidence="4">Protein family UPF0405</fullName>
    </submittedName>
</protein>
<evidence type="ECO:0000256" key="1">
    <source>
        <dbReference type="ARBA" id="ARBA00005043"/>
    </source>
</evidence>
<sequence length="356" mass="36521">MSASSPAPPPPPLPLTTTTAAAAAAARRPQQQSAPAPSSSSSSSSRMPALLEPHVARGPLARDEGSLTVVTWVQGASANWLVLRYLYTLLGGGGGGGGGGRGVSGDENVGSGVVLVSFMRDARFWADGCARLGMDLDALRRSGRFSFVDGLTSLYAPPAGTAGRNEHDGVIVGDDGTTSAIQTQVEAAMARLAPQSKKTLILDGLDAYVATTTTTTIPVNGSSSAFSDADSLLMRLRENAHSTLVTLAADEPLIRAAVRQQQQQQQGTTTTAATTTTTGLERKQAALVLGQAHAADQVVSLRRLDTGAAADVSGVLRVATKRAAGDGGGDGDAQEEDELLYHVSGDGTVRVFERGA</sequence>
<organism evidence="4 5">
    <name type="scientific">Cordyceps javanica</name>
    <dbReference type="NCBI Taxonomy" id="43265"/>
    <lineage>
        <taxon>Eukaryota</taxon>
        <taxon>Fungi</taxon>
        <taxon>Dikarya</taxon>
        <taxon>Ascomycota</taxon>
        <taxon>Pezizomycotina</taxon>
        <taxon>Sordariomycetes</taxon>
        <taxon>Hypocreomycetidae</taxon>
        <taxon>Hypocreales</taxon>
        <taxon>Cordycipitaceae</taxon>
        <taxon>Cordyceps</taxon>
    </lineage>
</organism>
<dbReference type="Proteomes" id="UP000315783">
    <property type="component" value="Unassembled WGS sequence"/>
</dbReference>
<feature type="region of interest" description="Disordered" evidence="3">
    <location>
        <begin position="1"/>
        <end position="48"/>
    </location>
</feature>
<dbReference type="AlphaFoldDB" id="A0A545UUB9"/>
<dbReference type="UniPathway" id="UPA00988"/>
<dbReference type="EMBL" id="SPUK01000013">
    <property type="protein sequence ID" value="TQV93062.1"/>
    <property type="molecule type" value="Genomic_DNA"/>
</dbReference>
<dbReference type="OrthoDB" id="9995306at2759"/>
<proteinExistence type="inferred from homology"/>
<dbReference type="PANTHER" id="PTHR16184:SF6">
    <property type="entry name" value="ELONGATOR COMPLEX PROTEIN 6"/>
    <property type="match status" value="1"/>
</dbReference>
<name>A0A545UUB9_9HYPO</name>
<dbReference type="InterPro" id="IPR027417">
    <property type="entry name" value="P-loop_NTPase"/>
</dbReference>
<dbReference type="GO" id="GO:0002098">
    <property type="term" value="P:tRNA wobble uridine modification"/>
    <property type="evidence" value="ECO:0007669"/>
    <property type="project" value="InterPro"/>
</dbReference>
<dbReference type="PANTHER" id="PTHR16184">
    <property type="entry name" value="ELONGATOR COMPLEX PROTEIN 6"/>
    <property type="match status" value="1"/>
</dbReference>
<feature type="compositionally biased region" description="Low complexity" evidence="3">
    <location>
        <begin position="15"/>
        <end position="48"/>
    </location>
</feature>
<reference evidence="4 5" key="1">
    <citation type="journal article" date="2019" name="Appl. Microbiol. Biotechnol.">
        <title>Genome sequence of Isaria javanica and comparative genome analysis insights into family S53 peptidase evolution in fungal entomopathogens.</title>
        <authorList>
            <person name="Lin R."/>
            <person name="Zhang X."/>
            <person name="Xin B."/>
            <person name="Zou M."/>
            <person name="Gao Y."/>
            <person name="Qin F."/>
            <person name="Hu Q."/>
            <person name="Xie B."/>
            <person name="Cheng X."/>
        </authorList>
    </citation>
    <scope>NUCLEOTIDE SEQUENCE [LARGE SCALE GENOMIC DNA]</scope>
    <source>
        <strain evidence="4 5">IJ1G</strain>
    </source>
</reference>
<evidence type="ECO:0000313" key="4">
    <source>
        <dbReference type="EMBL" id="TQV93062.1"/>
    </source>
</evidence>
<evidence type="ECO:0000256" key="2">
    <source>
        <dbReference type="ARBA" id="ARBA00008837"/>
    </source>
</evidence>
<dbReference type="STRING" id="43265.A0A545UUB9"/>
<evidence type="ECO:0000313" key="5">
    <source>
        <dbReference type="Proteomes" id="UP000315783"/>
    </source>
</evidence>
<comment type="similarity">
    <text evidence="2">Belongs to the ELP6 family.</text>
</comment>
<comment type="caution">
    <text evidence="4">The sequence shown here is derived from an EMBL/GenBank/DDBJ whole genome shotgun (WGS) entry which is preliminary data.</text>
</comment>